<protein>
    <submittedName>
        <fullName evidence="1">Uncharacterized protein</fullName>
    </submittedName>
</protein>
<dbReference type="EMBL" id="JACXVP010000010">
    <property type="protein sequence ID" value="KAG5579895.1"/>
    <property type="molecule type" value="Genomic_DNA"/>
</dbReference>
<evidence type="ECO:0000313" key="2">
    <source>
        <dbReference type="Proteomes" id="UP000824120"/>
    </source>
</evidence>
<sequence>MPVEYKAAKAQAYKKKGIQVNDVDINVNQSVGDSNMVQGTLDASNPSDPLAQRKYNKVAIEGVQGLVETFYDILEILPEEVSTREMYKSSIKVEAKILYEKYRTIESTEGEVAQTSNAVSKDVIDNFMR</sequence>
<gene>
    <name evidence="1" type="ORF">H5410_050522</name>
</gene>
<reference evidence="1 2" key="1">
    <citation type="submission" date="2020-09" db="EMBL/GenBank/DDBJ databases">
        <title>De no assembly of potato wild relative species, Solanum commersonii.</title>
        <authorList>
            <person name="Cho K."/>
        </authorList>
    </citation>
    <scope>NUCLEOTIDE SEQUENCE [LARGE SCALE GENOMIC DNA]</scope>
    <source>
        <strain evidence="1">LZ3.2</strain>
        <tissue evidence="1">Leaf</tissue>
    </source>
</reference>
<dbReference type="OrthoDB" id="1831235at2759"/>
<feature type="non-terminal residue" evidence="1">
    <location>
        <position position="129"/>
    </location>
</feature>
<dbReference type="AlphaFoldDB" id="A0A9J5WX09"/>
<keyword evidence="2" id="KW-1185">Reference proteome</keyword>
<accession>A0A9J5WX09</accession>
<name>A0A9J5WX09_SOLCO</name>
<evidence type="ECO:0000313" key="1">
    <source>
        <dbReference type="EMBL" id="KAG5579895.1"/>
    </source>
</evidence>
<dbReference type="Proteomes" id="UP000824120">
    <property type="component" value="Chromosome 10"/>
</dbReference>
<proteinExistence type="predicted"/>
<organism evidence="1 2">
    <name type="scientific">Solanum commersonii</name>
    <name type="common">Commerson's wild potato</name>
    <name type="synonym">Commerson's nightshade</name>
    <dbReference type="NCBI Taxonomy" id="4109"/>
    <lineage>
        <taxon>Eukaryota</taxon>
        <taxon>Viridiplantae</taxon>
        <taxon>Streptophyta</taxon>
        <taxon>Embryophyta</taxon>
        <taxon>Tracheophyta</taxon>
        <taxon>Spermatophyta</taxon>
        <taxon>Magnoliopsida</taxon>
        <taxon>eudicotyledons</taxon>
        <taxon>Gunneridae</taxon>
        <taxon>Pentapetalae</taxon>
        <taxon>asterids</taxon>
        <taxon>lamiids</taxon>
        <taxon>Solanales</taxon>
        <taxon>Solanaceae</taxon>
        <taxon>Solanoideae</taxon>
        <taxon>Solaneae</taxon>
        <taxon>Solanum</taxon>
    </lineage>
</organism>
<comment type="caution">
    <text evidence="1">The sequence shown here is derived from an EMBL/GenBank/DDBJ whole genome shotgun (WGS) entry which is preliminary data.</text>
</comment>